<dbReference type="Pfam" id="PF02272">
    <property type="entry name" value="DHHA1"/>
    <property type="match status" value="1"/>
</dbReference>
<evidence type="ECO:0000313" key="9">
    <source>
        <dbReference type="EMBL" id="SMC81499.1"/>
    </source>
</evidence>
<keyword evidence="4" id="KW-0378">Hydrolase</keyword>
<sequence>MKNLWVLKPKPDSSFVDLLMKEVTLPYPLATILAERGVNTFEKAKNFFRPSLENLYDPYLMKDMDKAVERTLKAIDSQENIMVYGDYDVDGTTAVAMMYDFLKSVYDNVSYYIPDRYSEGYGISNQGIDYADDNNFSLIIALDCGIKAIDKVDYANGKNIDFIICDHHLAGEILPDAVAVLDPKRIDCNYPFKELSGCGVGFKLIQALAEKLNIEKEIVFEYLDLAVVSIAADIVPIIDENRTLAHFGLEKLRTLPRIGLASLVGEEQRKRADISSIVFSIAPKINATGRLEHASQSVELLISQNPEKIKQFASDISTLNDARKEKDGNVTLEAIQQIKDNQEEENFSTVVYNPNWHKGVLGIVASRLTDSYYRPTLVLTDGNDEEITGSARSVKDFDLYEIVDGCSDLLTKYGGHKFAAGLSLKKENFPLLKARFEELVKEKIKPNQRKPSIEIDAEIQFSEIDDRFRRLLKQFAPFGPENMTPLFLTKNLIGGKIKEMGKEGEHLRISLYDESSKSELSAVAFGMGNLKHDFEYRKFDAIYSIEENHWKGVNYLQLNIRDVRFRD</sequence>
<gene>
    <name evidence="9" type="ORF">SAMN06296427_109112</name>
</gene>
<organism evidence="9 10">
    <name type="scientific">Moheibacter sediminis</name>
    <dbReference type="NCBI Taxonomy" id="1434700"/>
    <lineage>
        <taxon>Bacteria</taxon>
        <taxon>Pseudomonadati</taxon>
        <taxon>Bacteroidota</taxon>
        <taxon>Flavobacteriia</taxon>
        <taxon>Flavobacteriales</taxon>
        <taxon>Weeksellaceae</taxon>
        <taxon>Moheibacter</taxon>
    </lineage>
</organism>
<evidence type="ECO:0000256" key="5">
    <source>
        <dbReference type="ARBA" id="ARBA00022839"/>
    </source>
</evidence>
<dbReference type="PANTHER" id="PTHR30255">
    <property type="entry name" value="SINGLE-STRANDED-DNA-SPECIFIC EXONUCLEASE RECJ"/>
    <property type="match status" value="1"/>
</dbReference>
<dbReference type="GO" id="GO:0006281">
    <property type="term" value="P:DNA repair"/>
    <property type="evidence" value="ECO:0007669"/>
    <property type="project" value="InterPro"/>
</dbReference>
<dbReference type="GO" id="GO:0003676">
    <property type="term" value="F:nucleic acid binding"/>
    <property type="evidence" value="ECO:0007669"/>
    <property type="project" value="InterPro"/>
</dbReference>
<feature type="domain" description="RecJ OB" evidence="8">
    <location>
        <begin position="455"/>
        <end position="562"/>
    </location>
</feature>
<dbReference type="InterPro" id="IPR004610">
    <property type="entry name" value="RecJ"/>
</dbReference>
<evidence type="ECO:0000313" key="10">
    <source>
        <dbReference type="Proteomes" id="UP000192393"/>
    </source>
</evidence>
<dbReference type="PANTHER" id="PTHR30255:SF2">
    <property type="entry name" value="SINGLE-STRANDED-DNA-SPECIFIC EXONUCLEASE RECJ"/>
    <property type="match status" value="1"/>
</dbReference>
<dbReference type="Proteomes" id="UP000192393">
    <property type="component" value="Unassembled WGS sequence"/>
</dbReference>
<dbReference type="NCBIfam" id="TIGR00644">
    <property type="entry name" value="recJ"/>
    <property type="match status" value="1"/>
</dbReference>
<evidence type="ECO:0000259" key="8">
    <source>
        <dbReference type="Pfam" id="PF17768"/>
    </source>
</evidence>
<dbReference type="InterPro" id="IPR051673">
    <property type="entry name" value="SSDNA_exonuclease_RecJ"/>
</dbReference>
<dbReference type="Pfam" id="PF01368">
    <property type="entry name" value="DHH"/>
    <property type="match status" value="1"/>
</dbReference>
<dbReference type="RefSeq" id="WP_084018154.1">
    <property type="nucleotide sequence ID" value="NZ_FWXS01000009.1"/>
</dbReference>
<dbReference type="OrthoDB" id="9809852at2"/>
<evidence type="ECO:0000259" key="7">
    <source>
        <dbReference type="Pfam" id="PF02272"/>
    </source>
</evidence>
<dbReference type="Gene3D" id="3.90.1640.30">
    <property type="match status" value="1"/>
</dbReference>
<feature type="domain" description="DDH" evidence="6">
    <location>
        <begin position="80"/>
        <end position="229"/>
    </location>
</feature>
<dbReference type="GO" id="GO:0008409">
    <property type="term" value="F:5'-3' exonuclease activity"/>
    <property type="evidence" value="ECO:0007669"/>
    <property type="project" value="InterPro"/>
</dbReference>
<feature type="domain" description="DHHA1" evidence="7">
    <location>
        <begin position="350"/>
        <end position="442"/>
    </location>
</feature>
<dbReference type="GO" id="GO:0006310">
    <property type="term" value="P:DNA recombination"/>
    <property type="evidence" value="ECO:0007669"/>
    <property type="project" value="InterPro"/>
</dbReference>
<dbReference type="InterPro" id="IPR038763">
    <property type="entry name" value="DHH_sf"/>
</dbReference>
<reference evidence="9 10" key="1">
    <citation type="submission" date="2017-04" db="EMBL/GenBank/DDBJ databases">
        <authorList>
            <person name="Afonso C.L."/>
            <person name="Miller P.J."/>
            <person name="Scott M.A."/>
            <person name="Spackman E."/>
            <person name="Goraichik I."/>
            <person name="Dimitrov K.M."/>
            <person name="Suarez D.L."/>
            <person name="Swayne D.E."/>
        </authorList>
    </citation>
    <scope>NUCLEOTIDE SEQUENCE [LARGE SCALE GENOMIC DNA]</scope>
    <source>
        <strain evidence="9 10">CGMCC 1.12708</strain>
    </source>
</reference>
<keyword evidence="5 9" id="KW-0269">Exonuclease</keyword>
<dbReference type="InterPro" id="IPR041122">
    <property type="entry name" value="RecJ_OB"/>
</dbReference>
<dbReference type="AlphaFoldDB" id="A0A1W2C8I2"/>
<dbReference type="Pfam" id="PF17768">
    <property type="entry name" value="RecJ_OB"/>
    <property type="match status" value="1"/>
</dbReference>
<name>A0A1W2C8I2_9FLAO</name>
<dbReference type="InterPro" id="IPR001667">
    <property type="entry name" value="DDH_dom"/>
</dbReference>
<protein>
    <recommendedName>
        <fullName evidence="2">Single-stranded-DNA-specific exonuclease RecJ</fullName>
    </recommendedName>
</protein>
<dbReference type="InterPro" id="IPR003156">
    <property type="entry name" value="DHHA1_dom"/>
</dbReference>
<evidence type="ECO:0000259" key="6">
    <source>
        <dbReference type="Pfam" id="PF01368"/>
    </source>
</evidence>
<dbReference type="STRING" id="1434700.SAMN06296427_109112"/>
<proteinExistence type="inferred from homology"/>
<evidence type="ECO:0000256" key="2">
    <source>
        <dbReference type="ARBA" id="ARBA00019841"/>
    </source>
</evidence>
<comment type="similarity">
    <text evidence="1">Belongs to the RecJ family.</text>
</comment>
<accession>A0A1W2C8I2</accession>
<evidence type="ECO:0000256" key="3">
    <source>
        <dbReference type="ARBA" id="ARBA00022722"/>
    </source>
</evidence>
<dbReference type="SUPFAM" id="SSF64182">
    <property type="entry name" value="DHH phosphoesterases"/>
    <property type="match status" value="1"/>
</dbReference>
<keyword evidence="10" id="KW-1185">Reference proteome</keyword>
<dbReference type="Gene3D" id="3.10.310.30">
    <property type="match status" value="1"/>
</dbReference>
<evidence type="ECO:0000256" key="4">
    <source>
        <dbReference type="ARBA" id="ARBA00022801"/>
    </source>
</evidence>
<keyword evidence="3" id="KW-0540">Nuclease</keyword>
<evidence type="ECO:0000256" key="1">
    <source>
        <dbReference type="ARBA" id="ARBA00005915"/>
    </source>
</evidence>
<dbReference type="EMBL" id="FWXS01000009">
    <property type="protein sequence ID" value="SMC81499.1"/>
    <property type="molecule type" value="Genomic_DNA"/>
</dbReference>